<dbReference type="Proteomes" id="UP000789860">
    <property type="component" value="Unassembled WGS sequence"/>
</dbReference>
<reference evidence="1" key="1">
    <citation type="submission" date="2021-06" db="EMBL/GenBank/DDBJ databases">
        <authorList>
            <person name="Kallberg Y."/>
            <person name="Tangrot J."/>
            <person name="Rosling A."/>
        </authorList>
    </citation>
    <scope>NUCLEOTIDE SEQUENCE</scope>
    <source>
        <strain evidence="1">AU212A</strain>
    </source>
</reference>
<name>A0ACA9N6T3_9GLOM</name>
<dbReference type="EMBL" id="CAJVPM010020599">
    <property type="protein sequence ID" value="CAG8635835.1"/>
    <property type="molecule type" value="Genomic_DNA"/>
</dbReference>
<proteinExistence type="predicted"/>
<gene>
    <name evidence="1" type="ORF">SCALOS_LOCUS8137</name>
</gene>
<feature type="non-terminal residue" evidence="1">
    <location>
        <position position="1"/>
    </location>
</feature>
<comment type="caution">
    <text evidence="1">The sequence shown here is derived from an EMBL/GenBank/DDBJ whole genome shotgun (WGS) entry which is preliminary data.</text>
</comment>
<sequence length="296" mass="34987">EDELLSKFIKESEINGYFDQDRFMNWYTTNLLFQHLFDMFVSRLFFYQEIPYHSEDEMQKLRFYNQISPEIYSPYKLPEFSKLLSPTDYYILNNNLPNDCRITKHELLYSSTRDGGSWNTFIKSLLYQGSTYIIVKDKDGYIFGGFAYEDWEQKPKFYGDKNNFLFSIKPKLRCYPTTGYNNNFQYLQWGAKTLSNGLCGLWIDSDFIHGHSKAAPLSSTYSSPRLSKQEDFLIDEVEVWLVKPTEIEYDEIQKGPKRSALDTNPAELELLEMATGRKIYSKDVREPDNLYDEDEE</sequence>
<protein>
    <submittedName>
        <fullName evidence="1">1276_t:CDS:1</fullName>
    </submittedName>
</protein>
<organism evidence="1 2">
    <name type="scientific">Scutellospora calospora</name>
    <dbReference type="NCBI Taxonomy" id="85575"/>
    <lineage>
        <taxon>Eukaryota</taxon>
        <taxon>Fungi</taxon>
        <taxon>Fungi incertae sedis</taxon>
        <taxon>Mucoromycota</taxon>
        <taxon>Glomeromycotina</taxon>
        <taxon>Glomeromycetes</taxon>
        <taxon>Diversisporales</taxon>
        <taxon>Gigasporaceae</taxon>
        <taxon>Scutellospora</taxon>
    </lineage>
</organism>
<keyword evidence="2" id="KW-1185">Reference proteome</keyword>
<evidence type="ECO:0000313" key="1">
    <source>
        <dbReference type="EMBL" id="CAG8635835.1"/>
    </source>
</evidence>
<accession>A0ACA9N6T3</accession>
<evidence type="ECO:0000313" key="2">
    <source>
        <dbReference type="Proteomes" id="UP000789860"/>
    </source>
</evidence>